<proteinExistence type="predicted"/>
<dbReference type="AlphaFoldDB" id="A0A560KUM4"/>
<reference evidence="1 2" key="1">
    <citation type="submission" date="2019-06" db="EMBL/GenBank/DDBJ databases">
        <title>Genomic Encyclopedia of Type Strains, Phase IV (KMG-V): Genome sequencing to study the core and pangenomes of soil and plant-associated prokaryotes.</title>
        <authorList>
            <person name="Whitman W."/>
        </authorList>
    </citation>
    <scope>NUCLEOTIDE SEQUENCE [LARGE SCALE GENOMIC DNA]</scope>
    <source>
        <strain evidence="1 2">BR 10355</strain>
    </source>
</reference>
<name>A0A560KUM4_9BRAD</name>
<comment type="caution">
    <text evidence="1">The sequence shown here is derived from an EMBL/GenBank/DDBJ whole genome shotgun (WGS) entry which is preliminary data.</text>
</comment>
<keyword evidence="2" id="KW-1185">Reference proteome</keyword>
<dbReference type="PANTHER" id="PTHR35340:SF5">
    <property type="entry name" value="ASST-DOMAIN-CONTAINING PROTEIN"/>
    <property type="match status" value="1"/>
</dbReference>
<dbReference type="Pfam" id="PF14269">
    <property type="entry name" value="Arylsulfotran_2"/>
    <property type="match status" value="1"/>
</dbReference>
<evidence type="ECO:0000313" key="1">
    <source>
        <dbReference type="EMBL" id="TWB86895.1"/>
    </source>
</evidence>
<dbReference type="RefSeq" id="WP_167529445.1">
    <property type="nucleotide sequence ID" value="NZ_VITY01000025.1"/>
</dbReference>
<dbReference type="Gene3D" id="2.130.10.10">
    <property type="entry name" value="YVTN repeat-like/Quinoprotein amine dehydrogenase"/>
    <property type="match status" value="1"/>
</dbReference>
<protein>
    <submittedName>
        <fullName evidence="1">Arylsulfotransferase ASST</fullName>
    </submittedName>
</protein>
<dbReference type="GO" id="GO:0016740">
    <property type="term" value="F:transferase activity"/>
    <property type="evidence" value="ECO:0007669"/>
    <property type="project" value="UniProtKB-KW"/>
</dbReference>
<dbReference type="InterPro" id="IPR015943">
    <property type="entry name" value="WD40/YVTN_repeat-like_dom_sf"/>
</dbReference>
<dbReference type="Proteomes" id="UP000321304">
    <property type="component" value="Unassembled WGS sequence"/>
</dbReference>
<dbReference type="EMBL" id="VITY01000025">
    <property type="protein sequence ID" value="TWB86895.1"/>
    <property type="molecule type" value="Genomic_DNA"/>
</dbReference>
<evidence type="ECO:0000313" key="2">
    <source>
        <dbReference type="Proteomes" id="UP000321304"/>
    </source>
</evidence>
<accession>A0A560KUM4</accession>
<organism evidence="1 2">
    <name type="scientific">Bradyrhizobium macuxiense</name>
    <dbReference type="NCBI Taxonomy" id="1755647"/>
    <lineage>
        <taxon>Bacteria</taxon>
        <taxon>Pseudomonadati</taxon>
        <taxon>Pseudomonadota</taxon>
        <taxon>Alphaproteobacteria</taxon>
        <taxon>Hyphomicrobiales</taxon>
        <taxon>Nitrobacteraceae</taxon>
        <taxon>Bradyrhizobium</taxon>
    </lineage>
</organism>
<keyword evidence="1" id="KW-0808">Transferase</keyword>
<dbReference type="InterPro" id="IPR053143">
    <property type="entry name" value="Arylsulfate_ST"/>
</dbReference>
<dbReference type="InterPro" id="IPR039535">
    <property type="entry name" value="ASST-like"/>
</dbReference>
<gene>
    <name evidence="1" type="ORF">FBZ93_12521</name>
</gene>
<sequence length="401" mass="44842">MRDLVVNHKLADCPRAFYLYSRSSTYPHPTANLVDSLGHHIHQWANTTDQLPAECNPPSFLKGWNHVRVDEQGNLFVIVPLRSLIKLDPFSRVVWKADIPAHHDVEFLHDGGVLTLTEDVVDIELDGQNYTILDNFLVFLDSHGGLKRRVSISALVLNDSGLRELFIAKNHERLPLGRQVWEESRDLEVGRHSRDPETKRGLLSSVRQLTGSPLDVLHANSVMLLKRNRCGMFSEGNILISLRNLDTILVADLRTETVLWSHGADILSGQHQPILLENGRILVFDNGRDRGFSRLVEIDPQSRKITWEYRGDELSSFFSPLAGGCELLANGNILATDAQAGRAFEVTRAGKTVWTLFVNRTPGESRPSRVAVYRVSSVTDNTVQALIAAKGAGRRQVEESA</sequence>
<dbReference type="SUPFAM" id="SSF63829">
    <property type="entry name" value="Calcium-dependent phosphotriesterase"/>
    <property type="match status" value="1"/>
</dbReference>
<dbReference type="PANTHER" id="PTHR35340">
    <property type="entry name" value="PQQ ENZYME REPEAT PROTEIN-RELATED"/>
    <property type="match status" value="1"/>
</dbReference>